<dbReference type="OrthoDB" id="9780211at2"/>
<dbReference type="InterPro" id="IPR043472">
    <property type="entry name" value="Macro_dom-like"/>
</dbReference>
<dbReference type="SMART" id="SM00506">
    <property type="entry name" value="A1pp"/>
    <property type="match status" value="1"/>
</dbReference>
<organism evidence="3 4">
    <name type="scientific">Amycolatopsis alba DSM 44262</name>
    <dbReference type="NCBI Taxonomy" id="1125972"/>
    <lineage>
        <taxon>Bacteria</taxon>
        <taxon>Bacillati</taxon>
        <taxon>Actinomycetota</taxon>
        <taxon>Actinomycetes</taxon>
        <taxon>Pseudonocardiales</taxon>
        <taxon>Pseudonocardiaceae</taxon>
        <taxon>Amycolatopsis</taxon>
    </lineage>
</organism>
<dbReference type="PANTHER" id="PTHR12521">
    <property type="entry name" value="PROTEIN C6ORF130"/>
    <property type="match status" value="1"/>
</dbReference>
<reference evidence="3 4" key="1">
    <citation type="submission" date="2017-07" db="EMBL/GenBank/DDBJ databases">
        <title>Amycolatopsis alba DSM 44262 Genome sequencing and assembly.</title>
        <authorList>
            <person name="Kaur N."/>
            <person name="Mayilraj S."/>
        </authorList>
    </citation>
    <scope>NUCLEOTIDE SEQUENCE [LARGE SCALE GENOMIC DNA]</scope>
    <source>
        <strain evidence="3 4">DSM 44262</strain>
    </source>
</reference>
<dbReference type="AlphaFoldDB" id="A0A229RCZ2"/>
<protein>
    <recommendedName>
        <fullName evidence="2">Macro domain-containing protein</fullName>
    </recommendedName>
</protein>
<dbReference type="GO" id="GO:0140291">
    <property type="term" value="P:peptidyl-glutamate ADP-deribosylation"/>
    <property type="evidence" value="ECO:0007669"/>
    <property type="project" value="TreeGrafter"/>
</dbReference>
<dbReference type="Gene3D" id="3.40.220.10">
    <property type="entry name" value="Leucine Aminopeptidase, subunit E, domain 1"/>
    <property type="match status" value="1"/>
</dbReference>
<name>A0A229RCZ2_AMYAL</name>
<evidence type="ECO:0000313" key="4">
    <source>
        <dbReference type="Proteomes" id="UP000215563"/>
    </source>
</evidence>
<sequence length="359" mass="40375">MIVNGTGDLLASDVDALVNTVNCVGVMGKGIALQFKRRYPDNFESYAKACKVHEVQLGKMYVVELHSITGPRFIVNFPTKDHWKSRSKLRDISEGLNDLIKVIKDRGIQSIAIPPLGAGNGGLPWEEVEPLIYEKLSALPDTKVVLFTPSNAARNLAPDPVKMTWGRATLIELIRRYTHVRLEVEPWEDFSGASHLEIQKLMYFAHLVMPQLRLRFDRGFYGPYSEQVRHLVQGMEGTFTSGLGDGTAPVQNLDPISPTKEGISEAEEYLRRFASEKDVHGQIVEPVMEIIRGFEGPYAIELLASTHWTKTQMGANDPQTAWRAIQEWTSRKGRLFTEAHIEAAWTHLLEVEPLVKNSD</sequence>
<dbReference type="CDD" id="cd02901">
    <property type="entry name" value="Macro_Poa1p-like"/>
    <property type="match status" value="1"/>
</dbReference>
<dbReference type="InterPro" id="IPR002589">
    <property type="entry name" value="Macro_dom"/>
</dbReference>
<dbReference type="EMBL" id="NMQU01000118">
    <property type="protein sequence ID" value="OXM44532.1"/>
    <property type="molecule type" value="Genomic_DNA"/>
</dbReference>
<comment type="caution">
    <text evidence="3">The sequence shown here is derived from an EMBL/GenBank/DDBJ whole genome shotgun (WGS) entry which is preliminary data.</text>
</comment>
<dbReference type="InterPro" id="IPR050892">
    <property type="entry name" value="ADP-ribose_metab_enzymes"/>
</dbReference>
<evidence type="ECO:0000313" key="3">
    <source>
        <dbReference type="EMBL" id="OXM44532.1"/>
    </source>
</evidence>
<evidence type="ECO:0000256" key="1">
    <source>
        <dbReference type="ARBA" id="ARBA00035885"/>
    </source>
</evidence>
<dbReference type="PANTHER" id="PTHR12521:SF0">
    <property type="entry name" value="ADP-RIBOSE GLYCOHYDROLASE OARD1"/>
    <property type="match status" value="1"/>
</dbReference>
<dbReference type="SUPFAM" id="SSF52949">
    <property type="entry name" value="Macro domain-like"/>
    <property type="match status" value="1"/>
</dbReference>
<dbReference type="PROSITE" id="PS51154">
    <property type="entry name" value="MACRO"/>
    <property type="match status" value="1"/>
</dbReference>
<dbReference type="RefSeq" id="WP_084702143.1">
    <property type="nucleotide sequence ID" value="NZ_KB913032.1"/>
</dbReference>
<dbReference type="Pfam" id="PF01661">
    <property type="entry name" value="Macro"/>
    <property type="match status" value="1"/>
</dbReference>
<dbReference type="Proteomes" id="UP000215563">
    <property type="component" value="Unassembled WGS sequence"/>
</dbReference>
<gene>
    <name evidence="3" type="ORF">CFP75_34265</name>
</gene>
<feature type="domain" description="Macro" evidence="2">
    <location>
        <begin position="1"/>
        <end position="155"/>
    </location>
</feature>
<proteinExistence type="predicted"/>
<comment type="catalytic activity">
    <reaction evidence="1">
        <text>an N-(ADP-alpha-D-ribosyl)-thymidine in DNA + H2O = a thymidine in DNA + ADP-D-ribose</text>
        <dbReference type="Rhea" id="RHEA:71655"/>
        <dbReference type="Rhea" id="RHEA-COMP:13556"/>
        <dbReference type="Rhea" id="RHEA-COMP:18051"/>
        <dbReference type="ChEBI" id="CHEBI:15377"/>
        <dbReference type="ChEBI" id="CHEBI:57967"/>
        <dbReference type="ChEBI" id="CHEBI:137386"/>
        <dbReference type="ChEBI" id="CHEBI:191199"/>
    </reaction>
    <physiologicalReaction direction="left-to-right" evidence="1">
        <dbReference type="Rhea" id="RHEA:71656"/>
    </physiologicalReaction>
</comment>
<accession>A0A229RCZ2</accession>
<keyword evidence="4" id="KW-1185">Reference proteome</keyword>
<evidence type="ECO:0000259" key="2">
    <source>
        <dbReference type="PROSITE" id="PS51154"/>
    </source>
</evidence>